<dbReference type="Proteomes" id="UP000886841">
    <property type="component" value="Unassembled WGS sequence"/>
</dbReference>
<reference evidence="3" key="2">
    <citation type="journal article" date="2021" name="PeerJ">
        <title>Extensive microbial diversity within the chicken gut microbiome revealed by metagenomics and culture.</title>
        <authorList>
            <person name="Gilroy R."/>
            <person name="Ravi A."/>
            <person name="Getino M."/>
            <person name="Pursley I."/>
            <person name="Horton D.L."/>
            <person name="Alikhan N.F."/>
            <person name="Baker D."/>
            <person name="Gharbi K."/>
            <person name="Hall N."/>
            <person name="Watson M."/>
            <person name="Adriaenssens E.M."/>
            <person name="Foster-Nyarko E."/>
            <person name="Jarju S."/>
            <person name="Secka A."/>
            <person name="Antonio M."/>
            <person name="Oren A."/>
            <person name="Chaudhuri R.R."/>
            <person name="La Ragione R."/>
            <person name="Hildebrand F."/>
            <person name="Pallen M.J."/>
        </authorList>
    </citation>
    <scope>NUCLEOTIDE SEQUENCE</scope>
    <source>
        <strain evidence="3">ChiSxjej1B13-7041</strain>
    </source>
</reference>
<keyword evidence="2" id="KW-0812">Transmembrane</keyword>
<evidence type="ECO:0000256" key="2">
    <source>
        <dbReference type="SAM" id="Phobius"/>
    </source>
</evidence>
<feature type="transmembrane region" description="Helical" evidence="2">
    <location>
        <begin position="56"/>
        <end position="75"/>
    </location>
</feature>
<keyword evidence="2" id="KW-0472">Membrane</keyword>
<feature type="compositionally biased region" description="Basic and acidic residues" evidence="1">
    <location>
        <begin position="1"/>
        <end position="14"/>
    </location>
</feature>
<evidence type="ECO:0000313" key="4">
    <source>
        <dbReference type="Proteomes" id="UP000886841"/>
    </source>
</evidence>
<dbReference type="AlphaFoldDB" id="A0A9D1JG83"/>
<keyword evidence="2" id="KW-1133">Transmembrane helix</keyword>
<proteinExistence type="predicted"/>
<feature type="transmembrane region" description="Helical" evidence="2">
    <location>
        <begin position="31"/>
        <end position="50"/>
    </location>
</feature>
<name>A0A9D1JG83_9FIRM</name>
<feature type="region of interest" description="Disordered" evidence="1">
    <location>
        <begin position="1"/>
        <end position="24"/>
    </location>
</feature>
<reference evidence="3" key="1">
    <citation type="submission" date="2020-10" db="EMBL/GenBank/DDBJ databases">
        <authorList>
            <person name="Gilroy R."/>
        </authorList>
    </citation>
    <scope>NUCLEOTIDE SEQUENCE</scope>
    <source>
        <strain evidence="3">ChiSxjej1B13-7041</strain>
    </source>
</reference>
<accession>A0A9D1JG83</accession>
<protein>
    <submittedName>
        <fullName evidence="3">Uncharacterized protein</fullName>
    </submittedName>
</protein>
<evidence type="ECO:0000313" key="3">
    <source>
        <dbReference type="EMBL" id="HIR92952.1"/>
    </source>
</evidence>
<gene>
    <name evidence="3" type="ORF">IAB98_06000</name>
</gene>
<organism evidence="3 4">
    <name type="scientific">Candidatus Egerieimonas intestinavium</name>
    <dbReference type="NCBI Taxonomy" id="2840777"/>
    <lineage>
        <taxon>Bacteria</taxon>
        <taxon>Bacillati</taxon>
        <taxon>Bacillota</taxon>
        <taxon>Clostridia</taxon>
        <taxon>Lachnospirales</taxon>
        <taxon>Lachnospiraceae</taxon>
        <taxon>Lachnospiraceae incertae sedis</taxon>
        <taxon>Candidatus Egerieimonas</taxon>
    </lineage>
</organism>
<dbReference type="EMBL" id="DVHU01000055">
    <property type="protein sequence ID" value="HIR92952.1"/>
    <property type="molecule type" value="Genomic_DNA"/>
</dbReference>
<evidence type="ECO:0000256" key="1">
    <source>
        <dbReference type="SAM" id="MobiDB-lite"/>
    </source>
</evidence>
<sequence>MGWNTEEEKKKAAESQEGGGPQEEGRARLELSRWFFLMGLLLAAALRVFFTVSLLWGLVIFEGIAALAAVILKIVDNKT</sequence>
<comment type="caution">
    <text evidence="3">The sequence shown here is derived from an EMBL/GenBank/DDBJ whole genome shotgun (WGS) entry which is preliminary data.</text>
</comment>